<feature type="compositionally biased region" description="Low complexity" evidence="5">
    <location>
        <begin position="266"/>
        <end position="281"/>
    </location>
</feature>
<dbReference type="PANTHER" id="PTHR34820:SF4">
    <property type="entry name" value="INNER MEMBRANE PROTEIN YEBZ"/>
    <property type="match status" value="1"/>
</dbReference>
<keyword evidence="2" id="KW-0479">Metal-binding</keyword>
<dbReference type="Pfam" id="PF04234">
    <property type="entry name" value="CopC"/>
    <property type="match status" value="1"/>
</dbReference>
<dbReference type="SUPFAM" id="SSF81296">
    <property type="entry name" value="E set domains"/>
    <property type="match status" value="1"/>
</dbReference>
<keyword evidence="9" id="KW-1185">Reference proteome</keyword>
<gene>
    <name evidence="8" type="ORF">E1283_15320</name>
</gene>
<keyword evidence="4" id="KW-0186">Copper</keyword>
<sequence length="316" mass="33030">MPSSWSSPVGCWACPRHWPDRWSHSSTPPGSDLRCLRPWRRARCRSCRHCSRVGGAGPRRASASRRAGPIARPRTPVRPRPRCCFFSLPRPAVVSAWPDSGSRPPATRAATDPWNRLMTTPCLPRPRAVGALACAALALTIASAPSAAAHTALTGSDPGENADLTAPPEQVTLTFNDPMRAEYSRVEVTLASGDSITTGTLTADGTGVVQPLDPQAPAGQYTVSYRVVSADGHPVSGSFAYTVTPPAAGKSRSTDPETTPPDEEAAAPAEARAAEEASPAESGGGGPLPGAVVAVTLAVVGATAYGLFRRRSRRGR</sequence>
<comment type="subcellular location">
    <subcellularLocation>
        <location evidence="1">Cell envelope</location>
    </subcellularLocation>
</comment>
<evidence type="ECO:0000256" key="3">
    <source>
        <dbReference type="ARBA" id="ARBA00022729"/>
    </source>
</evidence>
<dbReference type="OrthoDB" id="5242236at2"/>
<dbReference type="InterPro" id="IPR014756">
    <property type="entry name" value="Ig_E-set"/>
</dbReference>
<dbReference type="GO" id="GO:0030313">
    <property type="term" value="C:cell envelope"/>
    <property type="evidence" value="ECO:0007669"/>
    <property type="project" value="UniProtKB-SubCell"/>
</dbReference>
<evidence type="ECO:0000256" key="6">
    <source>
        <dbReference type="SAM" id="Phobius"/>
    </source>
</evidence>
<comment type="caution">
    <text evidence="8">The sequence shown here is derived from an EMBL/GenBank/DDBJ whole genome shotgun (WGS) entry which is preliminary data.</text>
</comment>
<evidence type="ECO:0000313" key="8">
    <source>
        <dbReference type="EMBL" id="TDC74556.1"/>
    </source>
</evidence>
<evidence type="ECO:0000259" key="7">
    <source>
        <dbReference type="Pfam" id="PF04234"/>
    </source>
</evidence>
<evidence type="ECO:0000256" key="5">
    <source>
        <dbReference type="SAM" id="MobiDB-lite"/>
    </source>
</evidence>
<accession>A0A4R4TEE6</accession>
<dbReference type="GO" id="GO:0005886">
    <property type="term" value="C:plasma membrane"/>
    <property type="evidence" value="ECO:0007669"/>
    <property type="project" value="TreeGrafter"/>
</dbReference>
<evidence type="ECO:0000256" key="4">
    <source>
        <dbReference type="ARBA" id="ARBA00023008"/>
    </source>
</evidence>
<keyword evidence="6" id="KW-1133">Transmembrane helix</keyword>
<reference evidence="8 9" key="1">
    <citation type="submission" date="2019-03" db="EMBL/GenBank/DDBJ databases">
        <title>Draft genome sequences of novel Actinobacteria.</title>
        <authorList>
            <person name="Sahin N."/>
            <person name="Ay H."/>
            <person name="Saygin H."/>
        </authorList>
    </citation>
    <scope>NUCLEOTIDE SEQUENCE [LARGE SCALE GENOMIC DNA]</scope>
    <source>
        <strain evidence="8 9">DSM 41900</strain>
    </source>
</reference>
<organism evidence="8 9">
    <name type="scientific">Streptomyces hainanensis</name>
    <dbReference type="NCBI Taxonomy" id="402648"/>
    <lineage>
        <taxon>Bacteria</taxon>
        <taxon>Bacillati</taxon>
        <taxon>Actinomycetota</taxon>
        <taxon>Actinomycetes</taxon>
        <taxon>Kitasatosporales</taxon>
        <taxon>Streptomycetaceae</taxon>
        <taxon>Streptomyces</taxon>
    </lineage>
</organism>
<dbReference type="GO" id="GO:0006825">
    <property type="term" value="P:copper ion transport"/>
    <property type="evidence" value="ECO:0007669"/>
    <property type="project" value="InterPro"/>
</dbReference>
<keyword evidence="6" id="KW-0472">Membrane</keyword>
<dbReference type="Gene3D" id="2.60.40.1220">
    <property type="match status" value="1"/>
</dbReference>
<name>A0A4R4TEE6_9ACTN</name>
<dbReference type="PANTHER" id="PTHR34820">
    <property type="entry name" value="INNER MEMBRANE PROTEIN YEBZ"/>
    <property type="match status" value="1"/>
</dbReference>
<feature type="region of interest" description="Disordered" evidence="5">
    <location>
        <begin position="241"/>
        <end position="290"/>
    </location>
</feature>
<dbReference type="Proteomes" id="UP000295345">
    <property type="component" value="Unassembled WGS sequence"/>
</dbReference>
<keyword evidence="3" id="KW-0732">Signal</keyword>
<evidence type="ECO:0000313" key="9">
    <source>
        <dbReference type="Proteomes" id="UP000295345"/>
    </source>
</evidence>
<protein>
    <submittedName>
        <fullName evidence="8">Copper resistance protein CopC</fullName>
    </submittedName>
</protein>
<feature type="transmembrane region" description="Helical" evidence="6">
    <location>
        <begin position="288"/>
        <end position="308"/>
    </location>
</feature>
<evidence type="ECO:0000256" key="2">
    <source>
        <dbReference type="ARBA" id="ARBA00022723"/>
    </source>
</evidence>
<dbReference type="InterPro" id="IPR014755">
    <property type="entry name" value="Cu-Rt/internalin_Ig-like"/>
</dbReference>
<dbReference type="GO" id="GO:0046688">
    <property type="term" value="P:response to copper ion"/>
    <property type="evidence" value="ECO:0007669"/>
    <property type="project" value="InterPro"/>
</dbReference>
<feature type="domain" description="CopC" evidence="7">
    <location>
        <begin position="150"/>
        <end position="243"/>
    </location>
</feature>
<dbReference type="GO" id="GO:0042597">
    <property type="term" value="C:periplasmic space"/>
    <property type="evidence" value="ECO:0007669"/>
    <property type="project" value="InterPro"/>
</dbReference>
<dbReference type="GO" id="GO:0005507">
    <property type="term" value="F:copper ion binding"/>
    <property type="evidence" value="ECO:0007669"/>
    <property type="project" value="InterPro"/>
</dbReference>
<dbReference type="InterPro" id="IPR032694">
    <property type="entry name" value="CopC/D"/>
</dbReference>
<dbReference type="AlphaFoldDB" id="A0A4R4TEE6"/>
<dbReference type="InterPro" id="IPR007348">
    <property type="entry name" value="CopC_dom"/>
</dbReference>
<keyword evidence="6" id="KW-0812">Transmembrane</keyword>
<proteinExistence type="predicted"/>
<dbReference type="EMBL" id="SMKI01000142">
    <property type="protein sequence ID" value="TDC74556.1"/>
    <property type="molecule type" value="Genomic_DNA"/>
</dbReference>
<evidence type="ECO:0000256" key="1">
    <source>
        <dbReference type="ARBA" id="ARBA00004196"/>
    </source>
</evidence>